<gene>
    <name evidence="2" type="ORF">TELCIR_19897</name>
</gene>
<dbReference type="SUPFAM" id="SSF51735">
    <property type="entry name" value="NAD(P)-binding Rossmann-fold domains"/>
    <property type="match status" value="1"/>
</dbReference>
<dbReference type="InterPro" id="IPR002347">
    <property type="entry name" value="SDR_fam"/>
</dbReference>
<accession>A0A2G9TKZ8</accession>
<dbReference type="InterPro" id="IPR051468">
    <property type="entry name" value="Fungal_SecMetab_SDRs"/>
</dbReference>
<feature type="signal peptide" evidence="1">
    <location>
        <begin position="1"/>
        <end position="19"/>
    </location>
</feature>
<dbReference type="PANTHER" id="PTHR43544">
    <property type="entry name" value="SHORT-CHAIN DEHYDROGENASE/REDUCTASE"/>
    <property type="match status" value="1"/>
</dbReference>
<organism evidence="2 3">
    <name type="scientific">Teladorsagia circumcincta</name>
    <name type="common">Brown stomach worm</name>
    <name type="synonym">Ostertagia circumcincta</name>
    <dbReference type="NCBI Taxonomy" id="45464"/>
    <lineage>
        <taxon>Eukaryota</taxon>
        <taxon>Metazoa</taxon>
        <taxon>Ecdysozoa</taxon>
        <taxon>Nematoda</taxon>
        <taxon>Chromadorea</taxon>
        <taxon>Rhabditida</taxon>
        <taxon>Rhabditina</taxon>
        <taxon>Rhabditomorpha</taxon>
        <taxon>Strongyloidea</taxon>
        <taxon>Trichostrongylidae</taxon>
        <taxon>Teladorsagia</taxon>
    </lineage>
</organism>
<evidence type="ECO:0000313" key="2">
    <source>
        <dbReference type="EMBL" id="PIO58663.1"/>
    </source>
</evidence>
<protein>
    <submittedName>
        <fullName evidence="2">C-factor domain protein</fullName>
    </submittedName>
</protein>
<sequence length="136" mass="14386">MVLCLLTKTFLPLVRKAATQVASDEFSTNRAAILNISSGVGSISTNTSGSGKFGALAYRMSKSALNSLMKTMAIDLEPEHILIASFCPGWVQTDIGGAGASITVEESATALVSSFAKLSKEHHGGYFKRSLEPIPY</sequence>
<dbReference type="PRINTS" id="PR00081">
    <property type="entry name" value="GDHRDH"/>
</dbReference>
<name>A0A2G9TKZ8_TELCI</name>
<reference evidence="2 3" key="1">
    <citation type="submission" date="2015-09" db="EMBL/GenBank/DDBJ databases">
        <title>Draft genome of the parasitic nematode Teladorsagia circumcincta isolate WARC Sus (inbred).</title>
        <authorList>
            <person name="Mitreva M."/>
        </authorList>
    </citation>
    <scope>NUCLEOTIDE SEQUENCE [LARGE SCALE GENOMIC DNA]</scope>
    <source>
        <strain evidence="2 3">S</strain>
    </source>
</reference>
<dbReference type="Pfam" id="PF00106">
    <property type="entry name" value="adh_short"/>
    <property type="match status" value="1"/>
</dbReference>
<proteinExistence type="predicted"/>
<dbReference type="GO" id="GO:0016491">
    <property type="term" value="F:oxidoreductase activity"/>
    <property type="evidence" value="ECO:0007669"/>
    <property type="project" value="TreeGrafter"/>
</dbReference>
<dbReference type="Proteomes" id="UP000230423">
    <property type="component" value="Unassembled WGS sequence"/>
</dbReference>
<keyword evidence="3" id="KW-1185">Reference proteome</keyword>
<dbReference type="PANTHER" id="PTHR43544:SF35">
    <property type="entry name" value="C-FACTOR-RELATED"/>
    <property type="match status" value="1"/>
</dbReference>
<evidence type="ECO:0000256" key="1">
    <source>
        <dbReference type="SAM" id="SignalP"/>
    </source>
</evidence>
<dbReference type="InterPro" id="IPR036291">
    <property type="entry name" value="NAD(P)-bd_dom_sf"/>
</dbReference>
<dbReference type="AlphaFoldDB" id="A0A2G9TKZ8"/>
<evidence type="ECO:0000313" key="3">
    <source>
        <dbReference type="Proteomes" id="UP000230423"/>
    </source>
</evidence>
<dbReference type="Gene3D" id="3.40.50.720">
    <property type="entry name" value="NAD(P)-binding Rossmann-like Domain"/>
    <property type="match status" value="1"/>
</dbReference>
<keyword evidence="1" id="KW-0732">Signal</keyword>
<dbReference type="OrthoDB" id="5296at2759"/>
<dbReference type="EMBL" id="KZ360374">
    <property type="protein sequence ID" value="PIO58663.1"/>
    <property type="molecule type" value="Genomic_DNA"/>
</dbReference>
<feature type="chain" id="PRO_5013775823" evidence="1">
    <location>
        <begin position="20"/>
        <end position="136"/>
    </location>
</feature>
<dbReference type="GO" id="GO:0005737">
    <property type="term" value="C:cytoplasm"/>
    <property type="evidence" value="ECO:0007669"/>
    <property type="project" value="TreeGrafter"/>
</dbReference>